<name>A0ABS2K1D4_9GAMM</name>
<comment type="caution">
    <text evidence="1">The sequence shown here is derived from an EMBL/GenBank/DDBJ whole genome shotgun (WGS) entry which is preliminary data.</text>
</comment>
<accession>A0ABS2K1D4</accession>
<dbReference type="EMBL" id="JADIKE010000026">
    <property type="protein sequence ID" value="MBM7124420.1"/>
    <property type="molecule type" value="Genomic_DNA"/>
</dbReference>
<sequence length="75" mass="8221">MDNDQLVVAVNKLRLHIKSDPDLSEKFGQLIDEACKRAGIAMPAEFYEGLIIVHHAEVDSEFSVVILPVGSQCGL</sequence>
<dbReference type="RefSeq" id="WP_204679882.1">
    <property type="nucleotide sequence ID" value="NZ_BSNR01000023.1"/>
</dbReference>
<proteinExistence type="predicted"/>
<evidence type="ECO:0000313" key="2">
    <source>
        <dbReference type="Proteomes" id="UP001430149"/>
    </source>
</evidence>
<keyword evidence="2" id="KW-1185">Reference proteome</keyword>
<organism evidence="1 2">
    <name type="scientific">Dyella flava</name>
    <dbReference type="NCBI Taxonomy" id="1920170"/>
    <lineage>
        <taxon>Bacteria</taxon>
        <taxon>Pseudomonadati</taxon>
        <taxon>Pseudomonadota</taxon>
        <taxon>Gammaproteobacteria</taxon>
        <taxon>Lysobacterales</taxon>
        <taxon>Rhodanobacteraceae</taxon>
        <taxon>Dyella</taxon>
    </lineage>
</organism>
<evidence type="ECO:0000313" key="1">
    <source>
        <dbReference type="EMBL" id="MBM7124420.1"/>
    </source>
</evidence>
<reference evidence="1" key="1">
    <citation type="submission" date="2020-10" db="EMBL/GenBank/DDBJ databases">
        <title>Phylogeny of dyella-like bacteria.</title>
        <authorList>
            <person name="Fu J."/>
        </authorList>
    </citation>
    <scope>NUCLEOTIDE SEQUENCE</scope>
    <source>
        <strain evidence="1">DHOC52</strain>
    </source>
</reference>
<dbReference type="Proteomes" id="UP001430149">
    <property type="component" value="Unassembled WGS sequence"/>
</dbReference>
<protein>
    <submittedName>
        <fullName evidence="1">Uncharacterized protein</fullName>
    </submittedName>
</protein>
<gene>
    <name evidence="1" type="ORF">ISP19_03425</name>
</gene>